<comment type="caution">
    <text evidence="2">The sequence shown here is derived from an EMBL/GenBank/DDBJ whole genome shotgun (WGS) entry which is preliminary data.</text>
</comment>
<accession>A0A949TKQ8</accession>
<evidence type="ECO:0000313" key="3">
    <source>
        <dbReference type="Proteomes" id="UP000694308"/>
    </source>
</evidence>
<evidence type="ECO:0000313" key="2">
    <source>
        <dbReference type="EMBL" id="MBV7274110.1"/>
    </source>
</evidence>
<keyword evidence="3" id="KW-1185">Reference proteome</keyword>
<protein>
    <submittedName>
        <fullName evidence="2">NifB/NifX family molybdenum-iron cluster-binding protein</fullName>
    </submittedName>
</protein>
<reference evidence="2" key="1">
    <citation type="submission" date="2020-12" db="EMBL/GenBank/DDBJ databases">
        <title>Clostridium thailandense sp. nov., a novel acetogenic bacterium isolated from peat land soil in Thailand.</title>
        <authorList>
            <person name="Chaikitkaew S."/>
            <person name="Birkeland N.K."/>
        </authorList>
    </citation>
    <scope>NUCLEOTIDE SEQUENCE</scope>
    <source>
        <strain evidence="2">PL3</strain>
    </source>
</reference>
<dbReference type="InterPro" id="IPR003731">
    <property type="entry name" value="Di-Nase_FeMo-co_biosynth"/>
</dbReference>
<dbReference type="PANTHER" id="PTHR42983:SF1">
    <property type="entry name" value="IRON-MOLYBDENUM PROTEIN"/>
    <property type="match status" value="1"/>
</dbReference>
<dbReference type="PANTHER" id="PTHR42983">
    <property type="entry name" value="DINITROGENASE IRON-MOLYBDENUM COFACTOR PROTEIN-RELATED"/>
    <property type="match status" value="1"/>
</dbReference>
<name>A0A949TKQ8_9CLOT</name>
<dbReference type="Pfam" id="PF02579">
    <property type="entry name" value="Nitro_FeMo-Co"/>
    <property type="match status" value="1"/>
</dbReference>
<dbReference type="EMBL" id="JAEEGC010000066">
    <property type="protein sequence ID" value="MBV7274110.1"/>
    <property type="molecule type" value="Genomic_DNA"/>
</dbReference>
<dbReference type="AlphaFoldDB" id="A0A949TKQ8"/>
<proteinExistence type="predicted"/>
<gene>
    <name evidence="2" type="ORF">I6U48_14485</name>
</gene>
<feature type="domain" description="Dinitrogenase iron-molybdenum cofactor biosynthesis" evidence="1">
    <location>
        <begin position="13"/>
        <end position="97"/>
    </location>
</feature>
<dbReference type="Proteomes" id="UP000694308">
    <property type="component" value="Unassembled WGS sequence"/>
</dbReference>
<sequence>MNIGVVSEGKSLDSQVSEKFEKCVCLLIVNMNDLSITAINNDESSGENLTNEILKYDCEAVILGNIDKRAFDILADACVTRYYGVGHSVKKALELMKKGSLKLIKNHDGTNDCSGHHH</sequence>
<organism evidence="2 3">
    <name type="scientific">Clostridium thailandense</name>
    <dbReference type="NCBI Taxonomy" id="2794346"/>
    <lineage>
        <taxon>Bacteria</taxon>
        <taxon>Bacillati</taxon>
        <taxon>Bacillota</taxon>
        <taxon>Clostridia</taxon>
        <taxon>Eubacteriales</taxon>
        <taxon>Clostridiaceae</taxon>
        <taxon>Clostridium</taxon>
    </lineage>
</organism>
<evidence type="ECO:0000259" key="1">
    <source>
        <dbReference type="Pfam" id="PF02579"/>
    </source>
</evidence>
<dbReference type="RefSeq" id="WP_218321178.1">
    <property type="nucleotide sequence ID" value="NZ_JAEEGC010000066.1"/>
</dbReference>